<dbReference type="OrthoDB" id="199913at2759"/>
<sequence>MRMEARSRSTLAILVAVLAAVLGFLYHKYAPDPAVGVRVYFTDRHDREPVLLNSSTLRTFPTPHGDDKLCVIVAGYTEQAISSWSIPLAQALLRRGRAGVVLLVDYYHLTTISRPAMNNNIDIVAKTLAEFFSHLANDRDFSLSRVHVLCFSMAGRVMGSMPQHLSTPQKIGRITAMDPSTPWPGYHRHLGPDELLDDGDADEVVVLRSSVVSSSLPPLARDFVINGGLLQEGCYGWHWPQFLSNICSHYRAHWLVIEALLNDGSFPACSGGAEDLANSSSRRRQHHPTAYQFPDVFYIINFWTLDMKTSHLPA</sequence>
<gene>
    <name evidence="7" type="primary">LOC108680492</name>
</gene>
<evidence type="ECO:0000256" key="4">
    <source>
        <dbReference type="RuleBase" id="RU004262"/>
    </source>
</evidence>
<keyword evidence="6" id="KW-1185">Reference proteome</keyword>
<accession>A0A979FR55</accession>
<evidence type="ECO:0000256" key="3">
    <source>
        <dbReference type="ARBA" id="ARBA00022525"/>
    </source>
</evidence>
<evidence type="ECO:0000256" key="1">
    <source>
        <dbReference type="ARBA" id="ARBA00004613"/>
    </source>
</evidence>
<dbReference type="GO" id="GO:0005615">
    <property type="term" value="C:extracellular space"/>
    <property type="evidence" value="ECO:0007669"/>
    <property type="project" value="TreeGrafter"/>
</dbReference>
<dbReference type="PANTHER" id="PTHR11610">
    <property type="entry name" value="LIPASE"/>
    <property type="match status" value="1"/>
</dbReference>
<reference evidence="7" key="1">
    <citation type="submission" date="2025-08" db="UniProtKB">
        <authorList>
            <consortium name="RefSeq"/>
        </authorList>
    </citation>
    <scope>IDENTIFICATION</scope>
    <source>
        <tissue evidence="7">Whole organism</tissue>
    </source>
</reference>
<dbReference type="RefSeq" id="XP_047738912.1">
    <property type="nucleotide sequence ID" value="XM_047882956.1"/>
</dbReference>
<evidence type="ECO:0000259" key="5">
    <source>
        <dbReference type="Pfam" id="PF00151"/>
    </source>
</evidence>
<dbReference type="GO" id="GO:0016298">
    <property type="term" value="F:lipase activity"/>
    <property type="evidence" value="ECO:0007669"/>
    <property type="project" value="InterPro"/>
</dbReference>
<dbReference type="Gene3D" id="3.40.50.1820">
    <property type="entry name" value="alpha/beta hydrolase"/>
    <property type="match status" value="1"/>
</dbReference>
<proteinExistence type="inferred from homology"/>
<dbReference type="InterPro" id="IPR029058">
    <property type="entry name" value="AB_hydrolase_fold"/>
</dbReference>
<dbReference type="SUPFAM" id="SSF53474">
    <property type="entry name" value="alpha/beta-Hydrolases"/>
    <property type="match status" value="1"/>
</dbReference>
<dbReference type="Pfam" id="PF00151">
    <property type="entry name" value="Lipase"/>
    <property type="match status" value="1"/>
</dbReference>
<keyword evidence="3" id="KW-0964">Secreted</keyword>
<dbReference type="InterPro" id="IPR013818">
    <property type="entry name" value="Lipase"/>
</dbReference>
<name>A0A979FR55_HYAAZ</name>
<evidence type="ECO:0000256" key="2">
    <source>
        <dbReference type="ARBA" id="ARBA00010701"/>
    </source>
</evidence>
<protein>
    <submittedName>
        <fullName evidence="7">Endothelial lipase-like isoform X1</fullName>
    </submittedName>
</protein>
<dbReference type="PANTHER" id="PTHR11610:SF173">
    <property type="entry name" value="LIPASE DOMAIN-CONTAINING PROTEIN-RELATED"/>
    <property type="match status" value="1"/>
</dbReference>
<organism evidence="6 7">
    <name type="scientific">Hyalella azteca</name>
    <name type="common">Amphipod</name>
    <dbReference type="NCBI Taxonomy" id="294128"/>
    <lineage>
        <taxon>Eukaryota</taxon>
        <taxon>Metazoa</taxon>
        <taxon>Ecdysozoa</taxon>
        <taxon>Arthropoda</taxon>
        <taxon>Crustacea</taxon>
        <taxon>Multicrustacea</taxon>
        <taxon>Malacostraca</taxon>
        <taxon>Eumalacostraca</taxon>
        <taxon>Peracarida</taxon>
        <taxon>Amphipoda</taxon>
        <taxon>Senticaudata</taxon>
        <taxon>Talitrida</taxon>
        <taxon>Talitroidea</taxon>
        <taxon>Hyalellidae</taxon>
        <taxon>Hyalella</taxon>
    </lineage>
</organism>
<dbReference type="GO" id="GO:0017171">
    <property type="term" value="F:serine hydrolase activity"/>
    <property type="evidence" value="ECO:0007669"/>
    <property type="project" value="TreeGrafter"/>
</dbReference>
<dbReference type="InterPro" id="IPR000734">
    <property type="entry name" value="TAG_lipase"/>
</dbReference>
<comment type="subcellular location">
    <subcellularLocation>
        <location evidence="1">Secreted</location>
    </subcellularLocation>
</comment>
<dbReference type="AlphaFoldDB" id="A0A979FR55"/>
<dbReference type="GO" id="GO:0016042">
    <property type="term" value="P:lipid catabolic process"/>
    <property type="evidence" value="ECO:0007669"/>
    <property type="project" value="TreeGrafter"/>
</dbReference>
<dbReference type="Proteomes" id="UP000694843">
    <property type="component" value="Unplaced"/>
</dbReference>
<dbReference type="GeneID" id="108680492"/>
<comment type="similarity">
    <text evidence="2 4">Belongs to the AB hydrolase superfamily. Lipase family.</text>
</comment>
<feature type="domain" description="Lipase" evidence="5">
    <location>
        <begin position="66"/>
        <end position="269"/>
    </location>
</feature>
<evidence type="ECO:0000313" key="7">
    <source>
        <dbReference type="RefSeq" id="XP_047738912.1"/>
    </source>
</evidence>
<evidence type="ECO:0000313" key="6">
    <source>
        <dbReference type="Proteomes" id="UP000694843"/>
    </source>
</evidence>